<accession>A0AA36H6F9</accession>
<evidence type="ECO:0000313" key="2">
    <source>
        <dbReference type="EMBL" id="CAJ0604832.1"/>
    </source>
</evidence>
<dbReference type="EMBL" id="CATQJL010000316">
    <property type="protein sequence ID" value="CAJ0604832.1"/>
    <property type="molecule type" value="Genomic_DNA"/>
</dbReference>
<protein>
    <submittedName>
        <fullName evidence="2">Uncharacterized protein</fullName>
    </submittedName>
</protein>
<dbReference type="Proteomes" id="UP001176961">
    <property type="component" value="Unassembled WGS sequence"/>
</dbReference>
<proteinExistence type="predicted"/>
<reference evidence="2" key="1">
    <citation type="submission" date="2023-07" db="EMBL/GenBank/DDBJ databases">
        <authorList>
            <consortium name="CYATHOMIX"/>
        </authorList>
    </citation>
    <scope>NUCLEOTIDE SEQUENCE</scope>
    <source>
        <strain evidence="2">N/A</strain>
    </source>
</reference>
<evidence type="ECO:0000256" key="1">
    <source>
        <dbReference type="SAM" id="SignalP"/>
    </source>
</evidence>
<keyword evidence="1" id="KW-0732">Signal</keyword>
<sequence length="168" mass="18673">MCRCSEVPLIILFTFVFEVIARIIDDQVTPKQPNNVTSDRPVAKWFASRKSSHELYAESRIAKIRDSSTDDLSKKVFNESLQSRIAKIRDSSTDGLSEKLKQNERTQVTTKKLDSLTISPSASSEALLDQSLLYPMRSAKPEGGLAFPPVLPLLSGPVEQLPFGTTYV</sequence>
<keyword evidence="3" id="KW-1185">Reference proteome</keyword>
<comment type="caution">
    <text evidence="2">The sequence shown here is derived from an EMBL/GenBank/DDBJ whole genome shotgun (WGS) entry which is preliminary data.</text>
</comment>
<dbReference type="AlphaFoldDB" id="A0AA36H6F9"/>
<feature type="signal peptide" evidence="1">
    <location>
        <begin position="1"/>
        <end position="21"/>
    </location>
</feature>
<gene>
    <name evidence="2" type="ORF">CYNAS_LOCUS16815</name>
</gene>
<feature type="chain" id="PRO_5041402758" evidence="1">
    <location>
        <begin position="22"/>
        <end position="168"/>
    </location>
</feature>
<evidence type="ECO:0000313" key="3">
    <source>
        <dbReference type="Proteomes" id="UP001176961"/>
    </source>
</evidence>
<organism evidence="2 3">
    <name type="scientific">Cylicocyclus nassatus</name>
    <name type="common">Nematode worm</name>
    <dbReference type="NCBI Taxonomy" id="53992"/>
    <lineage>
        <taxon>Eukaryota</taxon>
        <taxon>Metazoa</taxon>
        <taxon>Ecdysozoa</taxon>
        <taxon>Nematoda</taxon>
        <taxon>Chromadorea</taxon>
        <taxon>Rhabditida</taxon>
        <taxon>Rhabditina</taxon>
        <taxon>Rhabditomorpha</taxon>
        <taxon>Strongyloidea</taxon>
        <taxon>Strongylidae</taxon>
        <taxon>Cylicocyclus</taxon>
    </lineage>
</organism>
<name>A0AA36H6F9_CYLNA</name>